<keyword evidence="17" id="KW-1185">Reference proteome</keyword>
<dbReference type="GO" id="GO:0005829">
    <property type="term" value="C:cytosol"/>
    <property type="evidence" value="ECO:0007669"/>
    <property type="project" value="TreeGrafter"/>
</dbReference>
<organism evidence="16 17">
    <name type="scientific">Pseudokineococcus lusitanus</name>
    <dbReference type="NCBI Taxonomy" id="763993"/>
    <lineage>
        <taxon>Bacteria</taxon>
        <taxon>Bacillati</taxon>
        <taxon>Actinomycetota</taxon>
        <taxon>Actinomycetes</taxon>
        <taxon>Kineosporiales</taxon>
        <taxon>Kineosporiaceae</taxon>
        <taxon>Pseudokineococcus</taxon>
    </lineage>
</organism>
<name>A0A3N1HLH4_9ACTN</name>
<protein>
    <recommendedName>
        <fullName evidence="5 15">Pantothenate synthetase</fullName>
        <shortName evidence="15">PS</shortName>
        <ecNumber evidence="4 15">6.3.2.1</ecNumber>
    </recommendedName>
    <alternativeName>
        <fullName evidence="14 15">Pantoate--beta-alanine ligase</fullName>
    </alternativeName>
    <alternativeName>
        <fullName evidence="11 15">Pantoate-activating enzyme</fullName>
    </alternativeName>
</protein>
<evidence type="ECO:0000313" key="17">
    <source>
        <dbReference type="Proteomes" id="UP000276232"/>
    </source>
</evidence>
<comment type="subunit">
    <text evidence="15">Homodimer.</text>
</comment>
<dbReference type="Proteomes" id="UP000276232">
    <property type="component" value="Unassembled WGS sequence"/>
</dbReference>
<feature type="binding site" evidence="15">
    <location>
        <position position="76"/>
    </location>
    <ligand>
        <name>beta-alanine</name>
        <dbReference type="ChEBI" id="CHEBI:57966"/>
    </ligand>
</feature>
<evidence type="ECO:0000256" key="4">
    <source>
        <dbReference type="ARBA" id="ARBA00012219"/>
    </source>
</evidence>
<dbReference type="InterPro" id="IPR003721">
    <property type="entry name" value="Pantoate_ligase"/>
</dbReference>
<dbReference type="FunCoup" id="A0A3N1HLH4">
    <property type="interactions" value="270"/>
</dbReference>
<gene>
    <name evidence="15" type="primary">panC</name>
    <name evidence="16" type="ORF">EDC03_1918</name>
</gene>
<dbReference type="GO" id="GO:0005524">
    <property type="term" value="F:ATP binding"/>
    <property type="evidence" value="ECO:0007669"/>
    <property type="project" value="UniProtKB-KW"/>
</dbReference>
<dbReference type="InterPro" id="IPR014729">
    <property type="entry name" value="Rossmann-like_a/b/a_fold"/>
</dbReference>
<dbReference type="AlphaFoldDB" id="A0A3N1HLH4"/>
<evidence type="ECO:0000256" key="5">
    <source>
        <dbReference type="ARBA" id="ARBA00014155"/>
    </source>
</evidence>
<comment type="catalytic activity">
    <reaction evidence="12 15">
        <text>(R)-pantoate + beta-alanine + ATP = (R)-pantothenate + AMP + diphosphate + H(+)</text>
        <dbReference type="Rhea" id="RHEA:10912"/>
        <dbReference type="ChEBI" id="CHEBI:15378"/>
        <dbReference type="ChEBI" id="CHEBI:15980"/>
        <dbReference type="ChEBI" id="CHEBI:29032"/>
        <dbReference type="ChEBI" id="CHEBI:30616"/>
        <dbReference type="ChEBI" id="CHEBI:33019"/>
        <dbReference type="ChEBI" id="CHEBI:57966"/>
        <dbReference type="ChEBI" id="CHEBI:456215"/>
        <dbReference type="EC" id="6.3.2.1"/>
    </reaction>
</comment>
<feature type="binding site" evidence="15">
    <location>
        <begin position="45"/>
        <end position="52"/>
    </location>
    <ligand>
        <name>ATP</name>
        <dbReference type="ChEBI" id="CHEBI:30616"/>
    </ligand>
</feature>
<evidence type="ECO:0000256" key="3">
    <source>
        <dbReference type="ARBA" id="ARBA00009256"/>
    </source>
</evidence>
<sequence>MPVRSPEVDPPAAPSAGGPALVRTRADLARARAGLPGPVAVVMTMGALHEGHAALVREARRRAASVVVTVFVNPLQFGAGEDLDRYPRDLEGDLALLGREGASLVFAPGPDEVYPGGPPQVRVQAGPLGDVLEGAVRPGHFDGVLTVVAKLLHLVRPDLALFGQKDAQQLALVRRMVADLDEPVEVVAVPTSREGDGLARSSRNAYLDADGRRAAVVLSAALAAGAAAAGRGAAAVLAAARERLAAEPGAVVDYCVLVDPRTLADVPDDAAGDALLAVAARVGTTRLIDNAPLGLAPPA</sequence>
<dbReference type="GO" id="GO:0004592">
    <property type="term" value="F:pantoate-beta-alanine ligase activity"/>
    <property type="evidence" value="ECO:0007669"/>
    <property type="project" value="UniProtKB-UniRule"/>
</dbReference>
<evidence type="ECO:0000256" key="10">
    <source>
        <dbReference type="ARBA" id="ARBA00022840"/>
    </source>
</evidence>
<dbReference type="Gene3D" id="3.30.1300.10">
    <property type="entry name" value="Pantoate-beta-alanine ligase, C-terminal domain"/>
    <property type="match status" value="1"/>
</dbReference>
<comment type="function">
    <text evidence="13 15">Catalyzes the condensation of pantoate with beta-alanine in an ATP-dependent reaction via a pantoyl-adenylate intermediate.</text>
</comment>
<dbReference type="UniPathway" id="UPA00028">
    <property type="reaction ID" value="UER00005"/>
</dbReference>
<keyword evidence="7 15" id="KW-0436">Ligase</keyword>
<evidence type="ECO:0000256" key="15">
    <source>
        <dbReference type="HAMAP-Rule" id="MF_00158"/>
    </source>
</evidence>
<accession>A0A3N1HLH4</accession>
<proteinExistence type="inferred from homology"/>
<comment type="caution">
    <text evidence="15">Lacks conserved residue(s) required for the propagation of feature annotation.</text>
</comment>
<reference evidence="16 17" key="1">
    <citation type="journal article" date="2015" name="Stand. Genomic Sci.">
        <title>Genomic Encyclopedia of Bacterial and Archaeal Type Strains, Phase III: the genomes of soil and plant-associated and newly described type strains.</title>
        <authorList>
            <person name="Whitman W.B."/>
            <person name="Woyke T."/>
            <person name="Klenk H.P."/>
            <person name="Zhou Y."/>
            <person name="Lilburn T.G."/>
            <person name="Beck B.J."/>
            <person name="De Vos P."/>
            <person name="Vandamme P."/>
            <person name="Eisen J.A."/>
            <person name="Garrity G."/>
            <person name="Hugenholtz P."/>
            <person name="Kyrpides N.C."/>
        </authorList>
    </citation>
    <scope>NUCLEOTIDE SEQUENCE [LARGE SCALE GENOMIC DNA]</scope>
    <source>
        <strain evidence="16 17">CECT 7306</strain>
    </source>
</reference>
<dbReference type="SUPFAM" id="SSF52374">
    <property type="entry name" value="Nucleotidylyl transferase"/>
    <property type="match status" value="1"/>
</dbReference>
<dbReference type="NCBIfam" id="TIGR00018">
    <property type="entry name" value="panC"/>
    <property type="match status" value="1"/>
</dbReference>
<dbReference type="HAMAP" id="MF_00158">
    <property type="entry name" value="PanC"/>
    <property type="match status" value="1"/>
</dbReference>
<feature type="binding site" evidence="15">
    <location>
        <begin position="200"/>
        <end position="203"/>
    </location>
    <ligand>
        <name>ATP</name>
        <dbReference type="ChEBI" id="CHEBI:30616"/>
    </ligand>
</feature>
<feature type="active site" description="Proton donor" evidence="15">
    <location>
        <position position="52"/>
    </location>
</feature>
<keyword evidence="9 15" id="KW-0547">Nucleotide-binding</keyword>
<dbReference type="Pfam" id="PF02569">
    <property type="entry name" value="Pantoate_ligase"/>
    <property type="match status" value="1"/>
</dbReference>
<comment type="subcellular location">
    <subcellularLocation>
        <location evidence="1 15">Cytoplasm</location>
    </subcellularLocation>
</comment>
<dbReference type="InterPro" id="IPR042176">
    <property type="entry name" value="Pantoate_ligase_C"/>
</dbReference>
<comment type="caution">
    <text evidence="16">The sequence shown here is derived from an EMBL/GenBank/DDBJ whole genome shotgun (WGS) entry which is preliminary data.</text>
</comment>
<evidence type="ECO:0000256" key="8">
    <source>
        <dbReference type="ARBA" id="ARBA00022655"/>
    </source>
</evidence>
<evidence type="ECO:0000256" key="11">
    <source>
        <dbReference type="ARBA" id="ARBA00032806"/>
    </source>
</evidence>
<keyword evidence="10 15" id="KW-0067">ATP-binding</keyword>
<evidence type="ECO:0000256" key="6">
    <source>
        <dbReference type="ARBA" id="ARBA00022490"/>
    </source>
</evidence>
<evidence type="ECO:0000256" key="1">
    <source>
        <dbReference type="ARBA" id="ARBA00004496"/>
    </source>
</evidence>
<evidence type="ECO:0000256" key="9">
    <source>
        <dbReference type="ARBA" id="ARBA00022741"/>
    </source>
</evidence>
<evidence type="ECO:0000313" key="16">
    <source>
        <dbReference type="EMBL" id="ROP43315.1"/>
    </source>
</evidence>
<dbReference type="EC" id="6.3.2.1" evidence="4 15"/>
<evidence type="ECO:0000256" key="12">
    <source>
        <dbReference type="ARBA" id="ARBA00048258"/>
    </source>
</evidence>
<keyword evidence="6 15" id="KW-0963">Cytoplasm</keyword>
<dbReference type="RefSeq" id="WP_422393811.1">
    <property type="nucleotide sequence ID" value="NZ_RJKN01000004.1"/>
</dbReference>
<dbReference type="EMBL" id="RJKN01000004">
    <property type="protein sequence ID" value="ROP43315.1"/>
    <property type="molecule type" value="Genomic_DNA"/>
</dbReference>
<evidence type="ECO:0000256" key="7">
    <source>
        <dbReference type="ARBA" id="ARBA00022598"/>
    </source>
</evidence>
<comment type="similarity">
    <text evidence="3 15">Belongs to the pantothenate synthetase family.</text>
</comment>
<dbReference type="PANTHER" id="PTHR21299">
    <property type="entry name" value="CYTIDYLATE KINASE/PANTOATE-BETA-ALANINE LIGASE"/>
    <property type="match status" value="1"/>
</dbReference>
<dbReference type="InParanoid" id="A0A3N1HLH4"/>
<feature type="binding site" evidence="15">
    <location>
        <position position="169"/>
    </location>
    <ligand>
        <name>(R)-pantoate</name>
        <dbReference type="ChEBI" id="CHEBI:15980"/>
    </ligand>
</feature>
<evidence type="ECO:0000256" key="14">
    <source>
        <dbReference type="ARBA" id="ARBA00077433"/>
    </source>
</evidence>
<dbReference type="FunFam" id="3.40.50.620:FF:000114">
    <property type="entry name" value="Pantothenate synthetase"/>
    <property type="match status" value="1"/>
</dbReference>
<dbReference type="GO" id="GO:0015940">
    <property type="term" value="P:pantothenate biosynthetic process"/>
    <property type="evidence" value="ECO:0007669"/>
    <property type="project" value="UniProtKB-UniRule"/>
</dbReference>
<comment type="miscellaneous">
    <text evidence="15">The reaction proceeds by a bi uni uni bi ping pong mechanism.</text>
</comment>
<feature type="binding site" evidence="15">
    <location>
        <begin position="163"/>
        <end position="166"/>
    </location>
    <ligand>
        <name>ATP</name>
        <dbReference type="ChEBI" id="CHEBI:30616"/>
    </ligand>
</feature>
<dbReference type="PANTHER" id="PTHR21299:SF1">
    <property type="entry name" value="PANTOATE--BETA-ALANINE LIGASE"/>
    <property type="match status" value="1"/>
</dbReference>
<evidence type="ECO:0000256" key="13">
    <source>
        <dbReference type="ARBA" id="ARBA00055042"/>
    </source>
</evidence>
<comment type="pathway">
    <text evidence="2 15">Cofactor biosynthesis; (R)-pantothenate biosynthesis; (R)-pantothenate from (R)-pantoate and beta-alanine: step 1/1.</text>
</comment>
<evidence type="ECO:0000256" key="2">
    <source>
        <dbReference type="ARBA" id="ARBA00004990"/>
    </source>
</evidence>
<dbReference type="Gene3D" id="3.40.50.620">
    <property type="entry name" value="HUPs"/>
    <property type="match status" value="1"/>
</dbReference>
<feature type="binding site" evidence="15">
    <location>
        <position position="76"/>
    </location>
    <ligand>
        <name>(R)-pantoate</name>
        <dbReference type="ChEBI" id="CHEBI:15980"/>
    </ligand>
</feature>
<keyword evidence="8 15" id="KW-0566">Pantothenate biosynthesis</keyword>